<keyword evidence="3" id="KW-0808">Transferase</keyword>
<dbReference type="GO" id="GO:0009443">
    <property type="term" value="P:pyridoxal 5'-phosphate salvage"/>
    <property type="evidence" value="ECO:0007669"/>
    <property type="project" value="InterPro"/>
</dbReference>
<keyword evidence="9" id="KW-1185">Reference proteome</keyword>
<comment type="caution">
    <text evidence="8">The sequence shown here is derived from an EMBL/GenBank/DDBJ whole genome shotgun (WGS) entry which is preliminary data.</text>
</comment>
<dbReference type="InterPro" id="IPR029056">
    <property type="entry name" value="Ribokinase-like"/>
</dbReference>
<sequence length="357" mass="39135">MTNTGQTAALPSGDDIPPTRVLSIASHVVSGYVGNSVSTFVMQLLGLEVCSLNTVQFSNHTGYGRWTGTRIPPSEIDALYDGLKANELADFDMLATGYVPGDEGLEAVGRIAKELKSKGGTGGGKTRFFWVLDPVMGDSGKLYVSEKVVPVYKNLLPLADLITPNQYEVEWLTDIKLTSLADVAAALKKFHNDFKTPHIIISSIQSLVSDDEFVCVGSSMNTDGTPRAFTITVPMLRGPFVGTGDMFASLMVSHFRHAAADAGLLDKPSWMSPDTVKATDLPLARAAEIVLSSMDRVLKKTGEARDRQIKFLDENDTSKEADMKRVRYMRAAELRLIHCVEEIRRPCLRFTAKEFHE</sequence>
<dbReference type="CDD" id="cd01173">
    <property type="entry name" value="pyridoxal_pyridoxamine_kinase"/>
    <property type="match status" value="1"/>
</dbReference>
<dbReference type="Proteomes" id="UP001221413">
    <property type="component" value="Unassembled WGS sequence"/>
</dbReference>
<dbReference type="InterPro" id="IPR013749">
    <property type="entry name" value="PM/HMP-P_kinase-1"/>
</dbReference>
<reference evidence="8" key="1">
    <citation type="submission" date="2023-01" db="EMBL/GenBank/DDBJ databases">
        <title>The chitinases involved in constricting ring structure development in the nematode-trapping fungus Drechslerella dactyloides.</title>
        <authorList>
            <person name="Wang R."/>
            <person name="Zhang L."/>
            <person name="Tang P."/>
            <person name="Li S."/>
            <person name="Liang L."/>
        </authorList>
    </citation>
    <scope>NUCLEOTIDE SEQUENCE</scope>
    <source>
        <strain evidence="8">YMF1.00031</strain>
    </source>
</reference>
<dbReference type="AlphaFoldDB" id="A0AAD6IU05"/>
<evidence type="ECO:0000256" key="1">
    <source>
        <dbReference type="ARBA" id="ARBA00008805"/>
    </source>
</evidence>
<evidence type="ECO:0000313" key="9">
    <source>
        <dbReference type="Proteomes" id="UP001221413"/>
    </source>
</evidence>
<dbReference type="EMBL" id="JAQGDS010000008">
    <property type="protein sequence ID" value="KAJ6258659.1"/>
    <property type="molecule type" value="Genomic_DNA"/>
</dbReference>
<evidence type="ECO:0000259" key="7">
    <source>
        <dbReference type="Pfam" id="PF08543"/>
    </source>
</evidence>
<dbReference type="Gene3D" id="3.40.1190.20">
    <property type="match status" value="1"/>
</dbReference>
<dbReference type="NCBIfam" id="TIGR00687">
    <property type="entry name" value="pyridox_kin"/>
    <property type="match status" value="1"/>
</dbReference>
<protein>
    <recommendedName>
        <fullName evidence="2">pyridoxal kinase</fullName>
        <ecNumber evidence="2">2.7.1.35</ecNumber>
    </recommendedName>
</protein>
<dbReference type="PANTHER" id="PTHR10534">
    <property type="entry name" value="PYRIDOXAL KINASE"/>
    <property type="match status" value="1"/>
</dbReference>
<evidence type="ECO:0000313" key="8">
    <source>
        <dbReference type="EMBL" id="KAJ6258659.1"/>
    </source>
</evidence>
<keyword evidence="5" id="KW-0418">Kinase</keyword>
<dbReference type="GO" id="GO:0005524">
    <property type="term" value="F:ATP binding"/>
    <property type="evidence" value="ECO:0007669"/>
    <property type="project" value="UniProtKB-KW"/>
</dbReference>
<evidence type="ECO:0000256" key="2">
    <source>
        <dbReference type="ARBA" id="ARBA00012104"/>
    </source>
</evidence>
<dbReference type="GO" id="GO:0008478">
    <property type="term" value="F:pyridoxal kinase activity"/>
    <property type="evidence" value="ECO:0007669"/>
    <property type="project" value="UniProtKB-EC"/>
</dbReference>
<gene>
    <name evidence="8" type="ORF">Dda_6707</name>
</gene>
<accession>A0AAD6IU05</accession>
<feature type="domain" description="Pyridoxamine kinase/Phosphomethylpyrimidine kinase" evidence="7">
    <location>
        <begin position="129"/>
        <end position="254"/>
    </location>
</feature>
<keyword evidence="4" id="KW-0547">Nucleotide-binding</keyword>
<evidence type="ECO:0000256" key="6">
    <source>
        <dbReference type="ARBA" id="ARBA00022840"/>
    </source>
</evidence>
<name>A0AAD6IU05_DREDA</name>
<keyword evidence="6" id="KW-0067">ATP-binding</keyword>
<evidence type="ECO:0000256" key="3">
    <source>
        <dbReference type="ARBA" id="ARBA00022679"/>
    </source>
</evidence>
<organism evidence="8 9">
    <name type="scientific">Drechslerella dactyloides</name>
    <name type="common">Nematode-trapping fungus</name>
    <name type="synonym">Arthrobotrys dactyloides</name>
    <dbReference type="NCBI Taxonomy" id="74499"/>
    <lineage>
        <taxon>Eukaryota</taxon>
        <taxon>Fungi</taxon>
        <taxon>Dikarya</taxon>
        <taxon>Ascomycota</taxon>
        <taxon>Pezizomycotina</taxon>
        <taxon>Orbiliomycetes</taxon>
        <taxon>Orbiliales</taxon>
        <taxon>Orbiliaceae</taxon>
        <taxon>Drechslerella</taxon>
    </lineage>
</organism>
<dbReference type="EC" id="2.7.1.35" evidence="2"/>
<dbReference type="SUPFAM" id="SSF53613">
    <property type="entry name" value="Ribokinase-like"/>
    <property type="match status" value="1"/>
</dbReference>
<evidence type="ECO:0000256" key="5">
    <source>
        <dbReference type="ARBA" id="ARBA00022777"/>
    </source>
</evidence>
<dbReference type="GO" id="GO:0005829">
    <property type="term" value="C:cytosol"/>
    <property type="evidence" value="ECO:0007669"/>
    <property type="project" value="TreeGrafter"/>
</dbReference>
<dbReference type="PANTHER" id="PTHR10534:SF2">
    <property type="entry name" value="PYRIDOXAL KINASE"/>
    <property type="match status" value="1"/>
</dbReference>
<dbReference type="Pfam" id="PF08543">
    <property type="entry name" value="Phos_pyr_kin"/>
    <property type="match status" value="1"/>
</dbReference>
<dbReference type="InterPro" id="IPR004625">
    <property type="entry name" value="PyrdxlKinase"/>
</dbReference>
<proteinExistence type="inferred from homology"/>
<evidence type="ECO:0000256" key="4">
    <source>
        <dbReference type="ARBA" id="ARBA00022741"/>
    </source>
</evidence>
<comment type="similarity">
    <text evidence="1">Belongs to the pyridoxine kinase family.</text>
</comment>